<feature type="domain" description="Glucosyltransferase 24 catalytic" evidence="2">
    <location>
        <begin position="7"/>
        <end position="231"/>
    </location>
</feature>
<protein>
    <recommendedName>
        <fullName evidence="2">Glucosyltransferase 24 catalytic domain-containing protein</fullName>
    </recommendedName>
</protein>
<dbReference type="PANTHER" id="PTHR11226:SF0">
    <property type="entry name" value="UDP-GLUCOSE:GLYCOPROTEIN GLUCOSYLTRANSFERASE"/>
    <property type="match status" value="1"/>
</dbReference>
<dbReference type="Gene3D" id="3.90.550.10">
    <property type="entry name" value="Spore Coat Polysaccharide Biosynthesis Protein SpsA, Chain A"/>
    <property type="match status" value="1"/>
</dbReference>
<dbReference type="Proteomes" id="UP000626109">
    <property type="component" value="Unassembled WGS sequence"/>
</dbReference>
<evidence type="ECO:0000256" key="1">
    <source>
        <dbReference type="ARBA" id="ARBA00001913"/>
    </source>
</evidence>
<dbReference type="EMBL" id="CAJNNW010019039">
    <property type="protein sequence ID" value="CAE8663872.1"/>
    <property type="molecule type" value="Genomic_DNA"/>
</dbReference>
<proteinExistence type="predicted"/>
<dbReference type="InterPro" id="IPR029044">
    <property type="entry name" value="Nucleotide-diphossugar_trans"/>
</dbReference>
<gene>
    <name evidence="3" type="ORF">PGLA2088_LOCUS15409</name>
</gene>
<comment type="cofactor">
    <cofactor evidence="1">
        <name>Ca(2+)</name>
        <dbReference type="ChEBI" id="CHEBI:29108"/>
    </cofactor>
</comment>
<feature type="non-terminal residue" evidence="3">
    <location>
        <position position="1"/>
    </location>
</feature>
<dbReference type="Pfam" id="PF18404">
    <property type="entry name" value="Glyco_transf_24"/>
    <property type="match status" value="1"/>
</dbReference>
<dbReference type="PANTHER" id="PTHR11226">
    <property type="entry name" value="UDP-GLUCOSE GLYCOPROTEIN:GLUCOSYLTRANSFERASE"/>
    <property type="match status" value="1"/>
</dbReference>
<reference evidence="3" key="1">
    <citation type="submission" date="2021-02" db="EMBL/GenBank/DDBJ databases">
        <authorList>
            <person name="Dougan E. K."/>
            <person name="Rhodes N."/>
            <person name="Thang M."/>
            <person name="Chan C."/>
        </authorList>
    </citation>
    <scope>NUCLEOTIDE SEQUENCE</scope>
</reference>
<organism evidence="3 4">
    <name type="scientific">Polarella glacialis</name>
    <name type="common">Dinoflagellate</name>
    <dbReference type="NCBI Taxonomy" id="89957"/>
    <lineage>
        <taxon>Eukaryota</taxon>
        <taxon>Sar</taxon>
        <taxon>Alveolata</taxon>
        <taxon>Dinophyceae</taxon>
        <taxon>Suessiales</taxon>
        <taxon>Suessiaceae</taxon>
        <taxon>Polarella</taxon>
    </lineage>
</organism>
<dbReference type="AlphaFoldDB" id="A0A813J640"/>
<dbReference type="GO" id="GO:0051082">
    <property type="term" value="F:unfolded protein binding"/>
    <property type="evidence" value="ECO:0007669"/>
    <property type="project" value="TreeGrafter"/>
</dbReference>
<accession>A0A813J640</accession>
<dbReference type="GO" id="GO:0036503">
    <property type="term" value="P:ERAD pathway"/>
    <property type="evidence" value="ECO:0007669"/>
    <property type="project" value="TreeGrafter"/>
</dbReference>
<dbReference type="GO" id="GO:0003980">
    <property type="term" value="F:UDP-glucose:glycoprotein glucosyltransferase activity"/>
    <property type="evidence" value="ECO:0007669"/>
    <property type="project" value="InterPro"/>
</dbReference>
<dbReference type="GO" id="GO:0005783">
    <property type="term" value="C:endoplasmic reticulum"/>
    <property type="evidence" value="ECO:0007669"/>
    <property type="project" value="TreeGrafter"/>
</dbReference>
<dbReference type="InterPro" id="IPR009448">
    <property type="entry name" value="UDP-g_GGtrans"/>
</dbReference>
<name>A0A813J640_POLGL</name>
<comment type="caution">
    <text evidence="3">The sequence shown here is derived from an EMBL/GenBank/DDBJ whole genome shotgun (WGS) entry which is preliminary data.</text>
</comment>
<evidence type="ECO:0000259" key="2">
    <source>
        <dbReference type="Pfam" id="PF18404"/>
    </source>
</evidence>
<sequence>LEADMEGVTFHLVSFKWPSWLNPQQEKQRLIWAYKILFLDVLFPMDVPRVIFVDSDLVVRADLRELWDLDMQGRAYGFSPFCNGHVLDPSGGDKLDWKNTNTTGFRFWESGYWQSHLGPSPYHISALFVVDLLEFRRQSVGDELRATYNQLTRDPGSLANLDQDLPNYAQHSIPIFSLPQEWLWCESWCSQPTKHLAKAIDLCQNPLTKEPKIAMARRVIPEWEGYHRRVLALQAGAVEAVQQVNSEAAAGRRQEL</sequence>
<dbReference type="GO" id="GO:0018279">
    <property type="term" value="P:protein N-linked glycosylation via asparagine"/>
    <property type="evidence" value="ECO:0007669"/>
    <property type="project" value="TreeGrafter"/>
</dbReference>
<dbReference type="InterPro" id="IPR040497">
    <property type="entry name" value="Glyco_transf_24"/>
</dbReference>
<evidence type="ECO:0000313" key="4">
    <source>
        <dbReference type="Proteomes" id="UP000626109"/>
    </source>
</evidence>
<evidence type="ECO:0000313" key="3">
    <source>
        <dbReference type="EMBL" id="CAE8663872.1"/>
    </source>
</evidence>
<dbReference type="SUPFAM" id="SSF53448">
    <property type="entry name" value="Nucleotide-diphospho-sugar transferases"/>
    <property type="match status" value="1"/>
</dbReference>